<protein>
    <submittedName>
        <fullName evidence="2">Uncharacterized protein</fullName>
    </submittedName>
</protein>
<comment type="caution">
    <text evidence="2">The sequence shown here is derived from an EMBL/GenBank/DDBJ whole genome shotgun (WGS) entry which is preliminary data.</text>
</comment>
<sequence>MLAVQVERDPKTGATSVRSVAPVSPVPSGAPTAAATVYDDGRKSIRAVGGSGSQPSNEELGQILSIVDGVGMKALLDEVTKVDADRHPEGNVSSSARNATAKEDRSQLDSSGSYDLEAGLGIQDWAADVSV</sequence>
<evidence type="ECO:0000313" key="3">
    <source>
        <dbReference type="Proteomes" id="UP000465112"/>
    </source>
</evidence>
<feature type="region of interest" description="Disordered" evidence="1">
    <location>
        <begin position="1"/>
        <end position="32"/>
    </location>
</feature>
<reference evidence="2 3" key="1">
    <citation type="submission" date="2019-06" db="EMBL/GenBank/DDBJ databases">
        <title>A chromosome-scale genome assembly of the European perch, Perca fluviatilis.</title>
        <authorList>
            <person name="Roques C."/>
            <person name="Zahm M."/>
            <person name="Cabau C."/>
            <person name="Klopp C."/>
            <person name="Bouchez O."/>
            <person name="Donnadieu C."/>
            <person name="Kuhl H."/>
            <person name="Gislard M."/>
            <person name="Guendouz S."/>
            <person name="Journot L."/>
            <person name="Haffray P."/>
            <person name="Bestin A."/>
            <person name="Morvezen R."/>
            <person name="Feron R."/>
            <person name="Wen M."/>
            <person name="Jouanno E."/>
            <person name="Herpin A."/>
            <person name="Schartl M."/>
            <person name="Postlethwait J."/>
            <person name="Schaerlinger B."/>
            <person name="Chardard D."/>
            <person name="Lecocq T."/>
            <person name="Poncet C."/>
            <person name="Jaffrelo L."/>
            <person name="Lampietro C."/>
            <person name="Guiguen Y."/>
        </authorList>
    </citation>
    <scope>NUCLEOTIDE SEQUENCE [LARGE SCALE GENOMIC DNA]</scope>
    <source>
        <tissue evidence="2">Blood</tissue>
    </source>
</reference>
<dbReference type="AlphaFoldDB" id="A0A6A5EJE0"/>
<gene>
    <name evidence="2" type="ORF">PFLUV_G00171930</name>
</gene>
<accession>A0A6A5EJE0</accession>
<keyword evidence="3" id="KW-1185">Reference proteome</keyword>
<feature type="compositionally biased region" description="Low complexity" evidence="1">
    <location>
        <begin position="14"/>
        <end position="32"/>
    </location>
</feature>
<evidence type="ECO:0000256" key="1">
    <source>
        <dbReference type="SAM" id="MobiDB-lite"/>
    </source>
</evidence>
<proteinExistence type="predicted"/>
<feature type="region of interest" description="Disordered" evidence="1">
    <location>
        <begin position="81"/>
        <end position="115"/>
    </location>
</feature>
<feature type="compositionally biased region" description="Basic and acidic residues" evidence="1">
    <location>
        <begin position="1"/>
        <end position="11"/>
    </location>
</feature>
<name>A0A6A5EJE0_PERFL</name>
<dbReference type="Proteomes" id="UP000465112">
    <property type="component" value="Chromosome 15"/>
</dbReference>
<dbReference type="EMBL" id="VHII01000015">
    <property type="protein sequence ID" value="KAF1379045.1"/>
    <property type="molecule type" value="Genomic_DNA"/>
</dbReference>
<organism evidence="2 3">
    <name type="scientific">Perca fluviatilis</name>
    <name type="common">European perch</name>
    <dbReference type="NCBI Taxonomy" id="8168"/>
    <lineage>
        <taxon>Eukaryota</taxon>
        <taxon>Metazoa</taxon>
        <taxon>Chordata</taxon>
        <taxon>Craniata</taxon>
        <taxon>Vertebrata</taxon>
        <taxon>Euteleostomi</taxon>
        <taxon>Actinopterygii</taxon>
        <taxon>Neopterygii</taxon>
        <taxon>Teleostei</taxon>
        <taxon>Neoteleostei</taxon>
        <taxon>Acanthomorphata</taxon>
        <taxon>Eupercaria</taxon>
        <taxon>Perciformes</taxon>
        <taxon>Percoidei</taxon>
        <taxon>Percidae</taxon>
        <taxon>Percinae</taxon>
        <taxon>Perca</taxon>
    </lineage>
</organism>
<evidence type="ECO:0000313" key="2">
    <source>
        <dbReference type="EMBL" id="KAF1379045.1"/>
    </source>
</evidence>